<dbReference type="GO" id="GO:0005975">
    <property type="term" value="P:carbohydrate metabolic process"/>
    <property type="evidence" value="ECO:0007669"/>
    <property type="project" value="InterPro"/>
</dbReference>
<dbReference type="PANTHER" id="PTHR36306:SF1">
    <property type="entry name" value="ALPHA-AMYLASE-RELATED"/>
    <property type="match status" value="1"/>
</dbReference>
<reference evidence="4 5" key="1">
    <citation type="submission" date="2014-07" db="EMBL/GenBank/DDBJ databases">
        <title>Methanogenic archaea and the global carbon cycle.</title>
        <authorList>
            <person name="Henriksen J.R."/>
            <person name="Luke J."/>
            <person name="Reinhart S."/>
            <person name="Benedict M.N."/>
            <person name="Youngblut N.D."/>
            <person name="Metcalf M.E."/>
            <person name="Whitaker R.J."/>
            <person name="Metcalf W.W."/>
        </authorList>
    </citation>
    <scope>NUCLEOTIDE SEQUENCE [LARGE SCALE GENOMIC DNA]</scope>
    <source>
        <strain evidence="4 5">C2J</strain>
    </source>
</reference>
<dbReference type="Proteomes" id="UP000033123">
    <property type="component" value="Chromosome"/>
</dbReference>
<dbReference type="STRING" id="1434118.MSSAC_3788"/>
<evidence type="ECO:0000259" key="3">
    <source>
        <dbReference type="Pfam" id="PF03065"/>
    </source>
</evidence>
<keyword evidence="4" id="KW-0378">Hydrolase</keyword>
<evidence type="ECO:0000313" key="5">
    <source>
        <dbReference type="Proteomes" id="UP000033123"/>
    </source>
</evidence>
<proteinExistence type="inferred from homology"/>
<organism evidence="4 5">
    <name type="scientific">Methanosarcina siciliae C2J</name>
    <dbReference type="NCBI Taxonomy" id="1434118"/>
    <lineage>
        <taxon>Archaea</taxon>
        <taxon>Methanobacteriati</taxon>
        <taxon>Methanobacteriota</taxon>
        <taxon>Stenosarchaea group</taxon>
        <taxon>Methanomicrobia</taxon>
        <taxon>Methanosarcinales</taxon>
        <taxon>Methanosarcinaceae</taxon>
        <taxon>Methanosarcina</taxon>
    </lineage>
</organism>
<dbReference type="InterPro" id="IPR052046">
    <property type="entry name" value="GH57_Enzymes"/>
</dbReference>
<dbReference type="EC" id="3.2.1.1" evidence="4"/>
<keyword evidence="4" id="KW-0326">Glycosidase</keyword>
<dbReference type="AlphaFoldDB" id="A0A0E3PTR7"/>
<feature type="domain" description="Glycoside hydrolase family 57 N-terminal" evidence="3">
    <location>
        <begin position="31"/>
        <end position="284"/>
    </location>
</feature>
<gene>
    <name evidence="4" type="ORF">MSSAC_3788</name>
</gene>
<dbReference type="EMBL" id="CP009508">
    <property type="protein sequence ID" value="AKB38378.1"/>
    <property type="molecule type" value="Genomic_DNA"/>
</dbReference>
<dbReference type="HOGENOM" id="CLU_033691_0_0_2"/>
<evidence type="ECO:0000256" key="2">
    <source>
        <dbReference type="ARBA" id="ARBA00023277"/>
    </source>
</evidence>
<accession>A0A0E3PTR7</accession>
<evidence type="ECO:0000256" key="1">
    <source>
        <dbReference type="ARBA" id="ARBA00006821"/>
    </source>
</evidence>
<dbReference type="Pfam" id="PF03065">
    <property type="entry name" value="Glyco_hydro_57"/>
    <property type="match status" value="1"/>
</dbReference>
<dbReference type="InterPro" id="IPR004300">
    <property type="entry name" value="Glyco_hydro_57_N"/>
</dbReference>
<dbReference type="Gene3D" id="3.20.110.20">
    <property type="match status" value="1"/>
</dbReference>
<comment type="similarity">
    <text evidence="1">Belongs to the glycosyl hydrolase 57 family.</text>
</comment>
<dbReference type="KEGG" id="msj:MSSAC_3788"/>
<dbReference type="PANTHER" id="PTHR36306">
    <property type="entry name" value="ALPHA-AMYLASE-RELATED-RELATED"/>
    <property type="match status" value="1"/>
</dbReference>
<name>A0A0E3PTR7_9EURY</name>
<dbReference type="CDD" id="cd10795">
    <property type="entry name" value="GH57N_MJA1_like"/>
    <property type="match status" value="1"/>
</dbReference>
<evidence type="ECO:0000313" key="4">
    <source>
        <dbReference type="EMBL" id="AKB38378.1"/>
    </source>
</evidence>
<sequence>MKAVCMCLGVHLPYSPKWYWPVEGFSGVPEMDRYFDRNHIFSRLLKTGRELLRLNDFFLESIERGGSYAFDLSGPFLEQCRWDPELLESIRELAESKKVEFTGGCCYHSLSALYPDLSGFREEVMVYSEMLRELLGVNPVTFVNTELLYTERVDSILADMGFRCLIAEGSRNIMDGCDPVRVFENGLPTLLRHINLSEDLELRFSEKSWEGYPLIPDKFADWIAGIEGDILTLYLNYTSLCLHHRNKSMIADFIRTFPETLKSRGIEMITPSEAVNRFSPVKLPTLGTEQTIRYGMHNAIGNHAQQLYLRELVRIGEELAEIKEKPNYQKLKQVFGYLQQSEILFSMGPENTREGYERAVNYYSILSDLRRAVLEERV</sequence>
<dbReference type="SUPFAM" id="SSF88713">
    <property type="entry name" value="Glycoside hydrolase/deacetylase"/>
    <property type="match status" value="1"/>
</dbReference>
<protein>
    <submittedName>
        <fullName evidence="4">Alpha-amylase</fullName>
        <ecNumber evidence="4">3.2.1.1</ecNumber>
    </submittedName>
</protein>
<dbReference type="GO" id="GO:0004556">
    <property type="term" value="F:alpha-amylase activity"/>
    <property type="evidence" value="ECO:0007669"/>
    <property type="project" value="UniProtKB-EC"/>
</dbReference>
<dbReference type="PATRIC" id="fig|1434118.4.peg.4877"/>
<keyword evidence="2" id="KW-0119">Carbohydrate metabolism</keyword>
<dbReference type="InterPro" id="IPR011330">
    <property type="entry name" value="Glyco_hydro/deAcase_b/a-brl"/>
</dbReference>